<keyword evidence="13 16" id="KW-0862">Zinc</keyword>
<keyword evidence="11 15" id="KW-0863">Zinc-finger</keyword>
<dbReference type="PROSITE" id="PS50089">
    <property type="entry name" value="ZF_RING_2"/>
    <property type="match status" value="1"/>
</dbReference>
<dbReference type="GO" id="GO:1990112">
    <property type="term" value="C:RQC complex"/>
    <property type="evidence" value="ECO:0000318"/>
    <property type="project" value="GO_Central"/>
</dbReference>
<dbReference type="InParanoid" id="Q75DT4"/>
<comment type="subcellular location">
    <subcellularLocation>
        <location evidence="2">Cytoplasm</location>
        <location evidence="2">Cytosol</location>
    </subcellularLocation>
</comment>
<comment type="similarity">
    <text evidence="4 16">Belongs to the LTN1 family.</text>
</comment>
<keyword evidence="7" id="KW-0963">Cytoplasm</keyword>
<evidence type="ECO:0000256" key="15">
    <source>
        <dbReference type="PROSITE-ProRule" id="PRU00175"/>
    </source>
</evidence>
<dbReference type="GO" id="GO:0005634">
    <property type="term" value="C:nucleus"/>
    <property type="evidence" value="ECO:0007669"/>
    <property type="project" value="EnsemblFungi"/>
</dbReference>
<evidence type="ECO:0000256" key="10">
    <source>
        <dbReference type="ARBA" id="ARBA00022737"/>
    </source>
</evidence>
<sequence>MSFAVNTFQKYSNDFGLGSNGVKVTLNYFDALPPQDLLMSLPSGLQLTLKSLLKRDDTTKERALNEIQELISTQASAEQFKDDIFCLCWSQIYAKLVTNSSKSIRAGTHDFTARLIRLLHKKGAKFLKDWIPLLLVGCYDIDTSVGSSARSALLQCFNNSDEKLAALWKVFYKQILACAQQILVVENVGSISDERYVSPEDADMRYSRLAASGVFLLVQLLKNMNDEQGEEDTWYEILSSEALWKLMSLANLRSMKLYQVLLQLQRILLENGYLLGHKDVLKLTGKRYFKTLAQVNTRNLLQISPLLPEVLETTLLWNSYKDGQIWAYDKSFKDRILNLLKLGPGNSSAAYFDYLSKLFRVCEFLNAEETKLSILHKHALVFSERRILTKTSEEQLSRFCSCYYQIVREIDSEVARDQMRDDSQKLISNISLQKHSNLVEAFAQITSPDSISTDLCSLLPLGTDKEHPSTTYADNLLALLLHNGLQKVDILKELARSSLESIENGEVAVNYSFRIFQLFIKNNILSLHQEVQKFIGILPSTIDPSFIEQPTNIMSSYSRSQFLQQMGEEEAVELFSDYVFAIAQLDIPMNSKLTHLNNLDIAILEKLRKEPSETLADFMTNFIGTYDFSTDLIFSSNLLDQHVLKRLYEKALEHRKLDVFSSYLTRVPLTIYEEFLCGTDFLSNYNIWYSAAAAQQVLKSLIPMVKRNGSFARKVTQEIVVHGASDYKHIPTELLIKFASELFESNSDIWSYLSPHIMLKDLKTIVPYIDYRLSLVSPLGVGIHALDIPNESTFECSSARSIISYALFLDKFLTNHPQLCDDDCRIFLALMSELTLDFNCFSTDPIDQFPGFTNSLFTGKTYDFNFADIVHAIIAGESHIAILNKLASRDVSDSSAVYNCRILKRMLLNSIDYTTLNQFNEQVRIEKFISGIIRNTSSSAMDYLYATTIISACSKFSAESPMFVKLRTMLVAELIGKNSTDLVNGSWRLLILLDNILQVETSIMHSDSFQPITPQRLVMFVRTIFQWLDSDVCFEESFSVVRLCLLHLLISMLQINSIRSLGSSLTDLCIRILADSLGFCHLEETLYLDELRFYVLKLHLEIIRWTKEDKNTKDLWEHSAKDLNSELVELCLINYEKTPENHPHILFCSLLSSSVDQIPESYLQSYFDKFMEYLLSSLGTISSVRVVVTTLRKLIIAQQQELVIEYELQKSNLGDGDNTPTSTCKIPPILVSALFADLPEEYLEYEEPMKVIKPLWYWYLVVSYFKNISYNIRHQYIDQLKANNEIDRFFYFVSEQLDMQDTKFWDSVSPHEITEYQIHATGDSPYKDDILKESKLLLVSLLYDLFNNVGAMTSAWWLNIKDRALRSKIDAFVTRYVSPILIDQELEQVSSKIPVLTAQDENLSIRINKITKEIKARYFIDDQNLEISFKLPCNYPLTNIQVQEGTRVGVSEQKWKSWILSTQRVITGMNGSVVDSLELFTKNVRLQFADFEECAICYSILHVVDRKLPSKVCPTCSNRFHGACLYKWFKSSGNNTCPLCRGEIPFRR</sequence>
<keyword evidence="9 16" id="KW-0479">Metal-binding</keyword>
<dbReference type="CDD" id="cd16491">
    <property type="entry name" value="RING-CH-C4HC3_LTN1"/>
    <property type="match status" value="1"/>
</dbReference>
<dbReference type="Pfam" id="PF22999">
    <property type="entry name" value="LTN1_E3_ligase_6th"/>
    <property type="match status" value="1"/>
</dbReference>
<evidence type="ECO:0000256" key="6">
    <source>
        <dbReference type="ARBA" id="ARBA00017157"/>
    </source>
</evidence>
<evidence type="ECO:0000256" key="9">
    <source>
        <dbReference type="ARBA" id="ARBA00022723"/>
    </source>
</evidence>
<dbReference type="Pfam" id="PF13639">
    <property type="entry name" value="zf-RING_2"/>
    <property type="match status" value="1"/>
</dbReference>
<dbReference type="RefSeq" id="NP_982889.2">
    <property type="nucleotide sequence ID" value="NM_208242.2"/>
</dbReference>
<dbReference type="InterPro" id="IPR039804">
    <property type="entry name" value="RING-CH-C4HC3_LTN1"/>
</dbReference>
<evidence type="ECO:0000256" key="11">
    <source>
        <dbReference type="ARBA" id="ARBA00022771"/>
    </source>
</evidence>
<gene>
    <name evidence="18" type="ORF">AGOS_ABL058C</name>
</gene>
<evidence type="ECO:0000259" key="17">
    <source>
        <dbReference type="PROSITE" id="PS50089"/>
    </source>
</evidence>
<keyword evidence="10" id="KW-0677">Repeat</keyword>
<dbReference type="GO" id="GO:0043023">
    <property type="term" value="F:ribosomal large subunit binding"/>
    <property type="evidence" value="ECO:0000318"/>
    <property type="project" value="GO_Central"/>
</dbReference>
<dbReference type="InterPro" id="IPR001841">
    <property type="entry name" value="Znf_RING"/>
</dbReference>
<dbReference type="GO" id="GO:0008270">
    <property type="term" value="F:zinc ion binding"/>
    <property type="evidence" value="ECO:0007669"/>
    <property type="project" value="UniProtKB-KW"/>
</dbReference>
<evidence type="ECO:0000256" key="13">
    <source>
        <dbReference type="ARBA" id="ARBA00022833"/>
    </source>
</evidence>
<dbReference type="Pfam" id="PF22958">
    <property type="entry name" value="Ltn1_1st"/>
    <property type="match status" value="1"/>
</dbReference>
<dbReference type="OMA" id="NRFHGAC"/>
<dbReference type="InterPro" id="IPR039795">
    <property type="entry name" value="LTN1/Rkr1"/>
</dbReference>
<dbReference type="InterPro" id="IPR054476">
    <property type="entry name" value="Ltn1_N"/>
</dbReference>
<evidence type="ECO:0000256" key="7">
    <source>
        <dbReference type="ARBA" id="ARBA00022490"/>
    </source>
</evidence>
<evidence type="ECO:0000313" key="19">
    <source>
        <dbReference type="Proteomes" id="UP000000591"/>
    </source>
</evidence>
<dbReference type="eggNOG" id="KOG0803">
    <property type="taxonomic scope" value="Eukaryota"/>
</dbReference>
<feature type="domain" description="RING-type" evidence="17">
    <location>
        <begin position="1494"/>
        <end position="1541"/>
    </location>
</feature>
<dbReference type="GO" id="GO:0016567">
    <property type="term" value="P:protein ubiquitination"/>
    <property type="evidence" value="ECO:0007669"/>
    <property type="project" value="UniProtKB-UniPathway"/>
</dbReference>
<comment type="function">
    <text evidence="14">E3 ubiquitin-protein ligase component of the ribosome quality control complex (RQC), a ribosome-associated complex that mediates ubiquitination and extraction of incompletely synthesized nascent chains for proteasomal degradation. Mediates ubiquitination of proteins derived from mRNAs lacking stop codons (non-stop proteins) and other translation arrest products induced by poly-lysine sequences and tandem rare codons. Ubiquitination leads to CDC48 recruitment for extraction and degradation of the incomplete translation product. May indirectly play a role in chromatin function and transcription.</text>
</comment>
<dbReference type="GO" id="GO:0005829">
    <property type="term" value="C:cytosol"/>
    <property type="evidence" value="ECO:0000318"/>
    <property type="project" value="GO_Central"/>
</dbReference>
<protein>
    <recommendedName>
        <fullName evidence="6 16">E3 ubiquitin-protein ligase listerin</fullName>
        <ecNumber evidence="5 16">2.3.2.27</ecNumber>
    </recommendedName>
    <alternativeName>
        <fullName evidence="16">RING-type E3 ubiquitin transferase listerin</fullName>
    </alternativeName>
</protein>
<evidence type="ECO:0000256" key="5">
    <source>
        <dbReference type="ARBA" id="ARBA00012483"/>
    </source>
</evidence>
<dbReference type="PANTHER" id="PTHR12389">
    <property type="entry name" value="ZINC FINGER PROTEIN 294"/>
    <property type="match status" value="1"/>
</dbReference>
<evidence type="ECO:0000256" key="4">
    <source>
        <dbReference type="ARBA" id="ARBA00007997"/>
    </source>
</evidence>
<evidence type="ECO:0000256" key="3">
    <source>
        <dbReference type="ARBA" id="ARBA00004906"/>
    </source>
</evidence>
<evidence type="ECO:0000256" key="1">
    <source>
        <dbReference type="ARBA" id="ARBA00000900"/>
    </source>
</evidence>
<keyword evidence="19" id="KW-1185">Reference proteome</keyword>
<dbReference type="GO" id="GO:0022626">
    <property type="term" value="C:cytosolic ribosome"/>
    <property type="evidence" value="ECO:0007669"/>
    <property type="project" value="EnsemblFungi"/>
</dbReference>
<dbReference type="HOGENOM" id="CLU_262564_0_0_1"/>
<keyword evidence="8 16" id="KW-0808">Transferase</keyword>
<evidence type="ECO:0000256" key="16">
    <source>
        <dbReference type="RuleBase" id="RU367090"/>
    </source>
</evidence>
<dbReference type="FunFam" id="3.30.40.10:FF:000038">
    <property type="entry name" value="E3 ubiquitin-protein ligase listerin"/>
    <property type="match status" value="1"/>
</dbReference>
<comment type="catalytic activity">
    <reaction evidence="1 16">
        <text>S-ubiquitinyl-[E2 ubiquitin-conjugating enzyme]-L-cysteine + [acceptor protein]-L-lysine = [E2 ubiquitin-conjugating enzyme]-L-cysteine + N(6)-ubiquitinyl-[acceptor protein]-L-lysine.</text>
        <dbReference type="EC" id="2.3.2.27"/>
    </reaction>
</comment>
<dbReference type="GO" id="GO:0061630">
    <property type="term" value="F:ubiquitin protein ligase activity"/>
    <property type="evidence" value="ECO:0000318"/>
    <property type="project" value="GO_Central"/>
</dbReference>
<dbReference type="Proteomes" id="UP000000591">
    <property type="component" value="Chromosome II"/>
</dbReference>
<dbReference type="SMART" id="SM01197">
    <property type="entry name" value="FANCL_C"/>
    <property type="match status" value="1"/>
</dbReference>
<reference evidence="19" key="2">
    <citation type="journal article" date="2013" name="G3 (Bethesda)">
        <title>Genomes of Ashbya fungi isolated from insects reveal four mating-type loci, numerous translocations, lack of transposons, and distinct gene duplications.</title>
        <authorList>
            <person name="Dietrich F.S."/>
            <person name="Voegeli S."/>
            <person name="Kuo S."/>
            <person name="Philippsen P."/>
        </authorList>
    </citation>
    <scope>GENOME REANNOTATION</scope>
    <source>
        <strain evidence="19">ATCC 10895 / CBS 109.51 / FGSC 9923 / NRRL Y-1056</strain>
    </source>
</reference>
<dbReference type="EC" id="2.3.2.27" evidence="5 16"/>
<name>Q75DT4_EREGS</name>
<organism evidence="18 19">
    <name type="scientific">Eremothecium gossypii (strain ATCC 10895 / CBS 109.51 / FGSC 9923 / NRRL Y-1056)</name>
    <name type="common">Yeast</name>
    <name type="synonym">Ashbya gossypii</name>
    <dbReference type="NCBI Taxonomy" id="284811"/>
    <lineage>
        <taxon>Eukaryota</taxon>
        <taxon>Fungi</taxon>
        <taxon>Dikarya</taxon>
        <taxon>Ascomycota</taxon>
        <taxon>Saccharomycotina</taxon>
        <taxon>Saccharomycetes</taxon>
        <taxon>Saccharomycetales</taxon>
        <taxon>Saccharomycetaceae</taxon>
        <taxon>Eremothecium</taxon>
    </lineage>
</organism>
<accession>Q75DT4</accession>
<dbReference type="InterPro" id="IPR054478">
    <property type="entry name" value="LTN1_UBC"/>
</dbReference>
<comment type="pathway">
    <text evidence="3 16">Protein modification; protein ubiquitination.</text>
</comment>
<evidence type="ECO:0000256" key="12">
    <source>
        <dbReference type="ARBA" id="ARBA00022786"/>
    </source>
</evidence>
<dbReference type="UniPathway" id="UPA00143"/>
<dbReference type="Gene3D" id="3.30.40.10">
    <property type="entry name" value="Zinc/RING finger domain, C3HC4 (zinc finger)"/>
    <property type="match status" value="1"/>
</dbReference>
<evidence type="ECO:0000256" key="14">
    <source>
        <dbReference type="ARBA" id="ARBA00055150"/>
    </source>
</evidence>
<evidence type="ECO:0000256" key="8">
    <source>
        <dbReference type="ARBA" id="ARBA00022679"/>
    </source>
</evidence>
<proteinExistence type="inferred from homology"/>
<dbReference type="GO" id="GO:1990116">
    <property type="term" value="P:ribosome-associated ubiquitin-dependent protein catabolic process"/>
    <property type="evidence" value="ECO:0000318"/>
    <property type="project" value="GO_Central"/>
</dbReference>
<dbReference type="Pfam" id="PF23009">
    <property type="entry name" value="UBC_like"/>
    <property type="match status" value="1"/>
</dbReference>
<evidence type="ECO:0000313" key="18">
    <source>
        <dbReference type="EMBL" id="AAS50713.2"/>
    </source>
</evidence>
<dbReference type="EMBL" id="AE016815">
    <property type="protein sequence ID" value="AAS50713.2"/>
    <property type="molecule type" value="Genomic_DNA"/>
</dbReference>
<dbReference type="FunCoup" id="Q75DT4">
    <property type="interactions" value="619"/>
</dbReference>
<comment type="function">
    <text evidence="16">E3 ubiquitin-protein ligase. Component of the ribosome quality control complex (RQC), a ribosome-associated complex that mediates ubiquitination and extraction of incompletely synthesized nascent chains for proteasomal degradation.</text>
</comment>
<dbReference type="InterPro" id="IPR054477">
    <property type="entry name" value="LTN1_E3_ligase_6th"/>
</dbReference>
<dbReference type="SUPFAM" id="SSF57850">
    <property type="entry name" value="RING/U-box"/>
    <property type="match status" value="1"/>
</dbReference>
<dbReference type="GeneID" id="4618972"/>
<dbReference type="PANTHER" id="PTHR12389:SF0">
    <property type="entry name" value="E3 UBIQUITIN-PROTEIN LIGASE LISTERIN"/>
    <property type="match status" value="1"/>
</dbReference>
<keyword evidence="12 16" id="KW-0833">Ubl conjugation pathway</keyword>
<evidence type="ECO:0000256" key="2">
    <source>
        <dbReference type="ARBA" id="ARBA00004514"/>
    </source>
</evidence>
<dbReference type="STRING" id="284811.Q75DT4"/>
<dbReference type="OrthoDB" id="6108at2759"/>
<dbReference type="GO" id="GO:0000781">
    <property type="term" value="C:chromosome, telomeric region"/>
    <property type="evidence" value="ECO:0007669"/>
    <property type="project" value="GOC"/>
</dbReference>
<reference evidence="18 19" key="1">
    <citation type="journal article" date="2004" name="Science">
        <title>The Ashbya gossypii genome as a tool for mapping the ancient Saccharomyces cerevisiae genome.</title>
        <authorList>
            <person name="Dietrich F.S."/>
            <person name="Voegeli S."/>
            <person name="Brachat S."/>
            <person name="Lerch A."/>
            <person name="Gates K."/>
            <person name="Steiner S."/>
            <person name="Mohr C."/>
            <person name="Pohlmann R."/>
            <person name="Luedi P."/>
            <person name="Choi S."/>
            <person name="Wing R.A."/>
            <person name="Flavier A."/>
            <person name="Gaffney T.D."/>
            <person name="Philippsen P."/>
        </authorList>
    </citation>
    <scope>NUCLEOTIDE SEQUENCE [LARGE SCALE GENOMIC DNA]</scope>
    <source>
        <strain evidence="19">ATCC 10895 / CBS 109.51 / FGSC 9923 / NRRL Y-1056</strain>
    </source>
</reference>
<dbReference type="KEGG" id="ago:AGOS_ABL058C"/>
<comment type="subunit">
    <text evidence="16">Component of the ribosome quality control complex (RQC).</text>
</comment>
<dbReference type="InterPro" id="IPR013083">
    <property type="entry name" value="Znf_RING/FYVE/PHD"/>
</dbReference>
<dbReference type="GO" id="GO:0072344">
    <property type="term" value="P:rescue of stalled ribosome"/>
    <property type="evidence" value="ECO:0000318"/>
    <property type="project" value="GO_Central"/>
</dbReference>
<dbReference type="GO" id="GO:0031509">
    <property type="term" value="P:subtelomeric heterochromatin formation"/>
    <property type="evidence" value="ECO:0007669"/>
    <property type="project" value="EnsemblFungi"/>
</dbReference>